<evidence type="ECO:0000256" key="1">
    <source>
        <dbReference type="ARBA" id="ARBA00004496"/>
    </source>
</evidence>
<evidence type="ECO:0000256" key="4">
    <source>
        <dbReference type="SAM" id="Coils"/>
    </source>
</evidence>
<dbReference type="AlphaFoldDB" id="A0A2S2NRT6"/>
<organism evidence="6">
    <name type="scientific">Schizaphis graminum</name>
    <name type="common">Green bug aphid</name>
    <dbReference type="NCBI Taxonomy" id="13262"/>
    <lineage>
        <taxon>Eukaryota</taxon>
        <taxon>Metazoa</taxon>
        <taxon>Ecdysozoa</taxon>
        <taxon>Arthropoda</taxon>
        <taxon>Hexapoda</taxon>
        <taxon>Insecta</taxon>
        <taxon>Pterygota</taxon>
        <taxon>Neoptera</taxon>
        <taxon>Paraneoptera</taxon>
        <taxon>Hemiptera</taxon>
        <taxon>Sternorrhyncha</taxon>
        <taxon>Aphidomorpha</taxon>
        <taxon>Aphidoidea</taxon>
        <taxon>Aphididae</taxon>
        <taxon>Aphidini</taxon>
        <taxon>Schizaphis</taxon>
    </lineage>
</organism>
<evidence type="ECO:0000256" key="5">
    <source>
        <dbReference type="SAM" id="MobiDB-lite"/>
    </source>
</evidence>
<protein>
    <submittedName>
        <fullName evidence="6">Leucine zipper putative tumor suppressor 2</fullName>
    </submittedName>
</protein>
<feature type="compositionally biased region" description="Polar residues" evidence="5">
    <location>
        <begin position="1"/>
        <end position="11"/>
    </location>
</feature>
<comment type="subcellular location">
    <subcellularLocation>
        <location evidence="1">Cytoplasm</location>
    </subcellularLocation>
</comment>
<feature type="region of interest" description="Disordered" evidence="5">
    <location>
        <begin position="1"/>
        <end position="50"/>
    </location>
</feature>
<feature type="coiled-coil region" evidence="4">
    <location>
        <begin position="328"/>
        <end position="355"/>
    </location>
</feature>
<feature type="compositionally biased region" description="Polar residues" evidence="5">
    <location>
        <begin position="40"/>
        <end position="49"/>
    </location>
</feature>
<keyword evidence="3 4" id="KW-0175">Coiled coil</keyword>
<gene>
    <name evidence="6" type="primary">lzts2</name>
    <name evidence="6" type="ORF">g.111695</name>
</gene>
<evidence type="ECO:0000313" key="6">
    <source>
        <dbReference type="EMBL" id="MBY19847.1"/>
    </source>
</evidence>
<sequence>MDSGNETLFSEDSSPDSAPPPSPSSGRGSQQPTPAPTPPHITSSLSKGNSVIRPVAFKPGSMRFTDNGERYGSTPILARSSHRHLYGSTNELHHQSKKTNMISSGTLDRKLRSASPMVMSSLPAQTSCKFRLGQQDDFKSSSSYSSYRDYRPSSKSFARLSKRCSASEGSASLLDLTPSPSESTMLTEMETVLRDRDRELRHLRQTMEHNEQVIFRVYQEKENAWDRELRRIKAMGDNRLKTAAQKSLKLEQMLMMQTYKLQDEKKKLQEKNERLESETTDLKKEVDELKVRLEETEWGLCQKSGELAHVKSQLKDTQSELTTKGHEVIALKSEVRDLLQKLESKERRINELEGGRRLEGRNSDSGSDGNCCNNDQLEADKLCSLVGRLNEQVENELSKSNKLLSGCYSTEDLQSLFPKKDTEADSPLEKFGELERHTAKLIRVLNEERKNWDQERLKWFQEKEKVLCYQRQLQMNYVQMFRRTQAFEAQIENLTVQMNVCSDHCASGKNTARKTAAATVKTVNAIKL</sequence>
<dbReference type="EMBL" id="GGMR01007228">
    <property type="protein sequence ID" value="MBY19847.1"/>
    <property type="molecule type" value="Transcribed_RNA"/>
</dbReference>
<proteinExistence type="predicted"/>
<dbReference type="Pfam" id="PF06818">
    <property type="entry name" value="Fez1"/>
    <property type="match status" value="1"/>
</dbReference>
<evidence type="ECO:0000256" key="3">
    <source>
        <dbReference type="ARBA" id="ARBA00023054"/>
    </source>
</evidence>
<dbReference type="PANTHER" id="PTHR19354">
    <property type="entry name" value="ZIPPER PUTATIVE TUMOR SUPPRESSOR 2 HOMOLOG-LIKE PROTEIN-RELATED"/>
    <property type="match status" value="1"/>
</dbReference>
<reference evidence="6" key="1">
    <citation type="submission" date="2018-04" db="EMBL/GenBank/DDBJ databases">
        <title>Transcriptome of Schizaphis graminum biotype I.</title>
        <authorList>
            <person name="Scully E.D."/>
            <person name="Geib S.M."/>
            <person name="Palmer N.A."/>
            <person name="Koch K."/>
            <person name="Bradshaw J."/>
            <person name="Heng-Moss T."/>
            <person name="Sarath G."/>
        </authorList>
    </citation>
    <scope>NUCLEOTIDE SEQUENCE</scope>
</reference>
<accession>A0A2S2NRT6</accession>
<name>A0A2S2NRT6_SCHGA</name>
<dbReference type="GO" id="GO:0005737">
    <property type="term" value="C:cytoplasm"/>
    <property type="evidence" value="ECO:0007669"/>
    <property type="project" value="UniProtKB-SubCell"/>
</dbReference>
<feature type="coiled-coil region" evidence="4">
    <location>
        <begin position="258"/>
        <end position="292"/>
    </location>
</feature>
<keyword evidence="2" id="KW-0963">Cytoplasm</keyword>
<dbReference type="InterPro" id="IPR045329">
    <property type="entry name" value="LZTS"/>
</dbReference>
<evidence type="ECO:0000256" key="2">
    <source>
        <dbReference type="ARBA" id="ARBA00022490"/>
    </source>
</evidence>
<dbReference type="PANTHER" id="PTHR19354:SF2">
    <property type="entry name" value="LEUCINE-RICH REPEAT-CONTAINING PROTEIN DDB_G0290503"/>
    <property type="match status" value="1"/>
</dbReference>